<proteinExistence type="predicted"/>
<organism evidence="1 2">
    <name type="scientific">Mucor velutinosus</name>
    <dbReference type="NCBI Taxonomy" id="708070"/>
    <lineage>
        <taxon>Eukaryota</taxon>
        <taxon>Fungi</taxon>
        <taxon>Fungi incertae sedis</taxon>
        <taxon>Mucoromycota</taxon>
        <taxon>Mucoromycotina</taxon>
        <taxon>Mucoromycetes</taxon>
        <taxon>Mucorales</taxon>
        <taxon>Mucorineae</taxon>
        <taxon>Mucoraceae</taxon>
        <taxon>Mucor</taxon>
    </lineage>
</organism>
<sequence length="1756" mass="194877">MADELVEHRFVQIYQACERASSKLDDFWNTLAQTSAIAVSHGCEKVYARVTQSNKDLDLLQTVQSLQNLMLTNDDSTKSAILLRTITRLLIFNQEHATDKAKIQFHHCKTDSQQVHPYATLMRQKPTLYFDLLEEVDYVISNHASVAISMSHGFISAIFLTENAVDPNAFLIRLTSAIMTNGIHSNNSMMTDIYACTSNILFQYPLQKESGRYLSLVDFLMWITIINKPYQKLQADRATVSTTDYIYPFMDRLITASSKKYPIMSYLARLERMIADCSNDVLSDVIWVCLAYILFGSQNVTEQQAIMRLIKSMRAKVSSNVSRIAYLPLYQLLSELNDKDASTDLKTLKDDTLNMLYQLDNIKNTASFDQTSKQHMQTLTQANTIYGLLAHLLVYLDGFYNDSIPVLIQSYNAGPDTTLTLNMLFSTPHAYDADLDTQCIVLSRITELSSLVETSCKFPMLLFLLRMLCASFDEPRLVAHLFKDVIPMLADPSDPTLTSKVLQLILSSISSGDTMASLGVKALAHTHQRQPRVWQELKKVFAEWVLRRKSGTVRRKVDLSVSGPIKLELAVLTTMRDVCKTKPRECAPDVLPMVMSLLQTCQDLSMASLSILMTTINHCITAGLVEPRSIWNITVVYLAQFAVDQGTQKSALLVQELCTFYSIAGSRNDTSEPYLQFKEHLLTEFVLPLIDSNDQHAAQHAMLALSKFSAQDMAIVLPEKAAEYVQHATPTDDHPIENQHLVLATLMSNELDHMRRGLFKEENSKKQVTSSTSSKQHITNDAGHVVGEHEIEIQALLSQLWEDARVAPGLRSGYAIAMLYTLNSRDAPTKTLQDMSKTKWYRFMVTSFTDVSLTDHLLLRVSSIGSWKSFFQNALSDTKNELEAMASILVKDLLARLERSTVPGVTCNIAMAITGLVLVIQLYTPSYAASCANEIIDILMKNYIVLSGSPLSHSAHLMSEEVQFAARFALGHLATCIISNEKVVQEIYKVLLDAATSSTNSKYRNIDTSVDLIQFANGYAAGHFVASLTVYPTMTDSIGNLKTAGLASLQQYYTLDDASDSRVVGILMGLASKLKPALMCDADTVGDELNVASTKLKEYLNGGSICKGLLLGSTWVVALGALQEYGVEYDYSNIIESVMAAASRDPNLAQHFYHFVVPYTQILYHGYVHADADDETAVSQYTQAFEPLFDSIQSDDASSNYRIASLFGIATLLGVDYLNRNATSDLYAEAQRYQASSRQAGLDKLAAITGLTVKSAPTGNLKSGRIAAAACGKVLAHTHLLMQALDSDQSTTGVSSTAADTMAALASASSEPINYNRLNSNTSYLRAVFDKLAQLASSSISSNKHNITMLLKSFVKTPGPLPPVNWFALLLKLSKSSPDMQQLCFLFASTHAATSFSLSEYLATQTMALLKEGNSTKSKCLFASNGGLVENAFGTLLMLGGLPRVKGVSKEEEKRRRGMNAVTKKMSISESRILELVKQLAERFQSFDQDMQYAALSTLADHLPSSEEQLDESKSKLVSSLYTLIFESVISQILCNKSTTEKVLRQAVSCTRTESINQLLPTGRLEDWDHVSPTVNYLVYLCESYHLSKKKQTTIKYISTAITHLIGNGATESENCWRVVADMIANNCRTDQDALGWIIRVLDAFVVYISSFHAAEQPDQDVLMKAIHTGFHAILIELRSSPENVSDVPLQIADTAYLLGYFIGIASEHKTEQEQIVKRIFKLLGMVRHLQSADCTDFFKSVVLGMPSVYLLQYQM</sequence>
<reference evidence="1 2" key="1">
    <citation type="submission" date="2022-11" db="EMBL/GenBank/DDBJ databases">
        <title>Mucor velutinosus strain NIH1002 WGS.</title>
        <authorList>
            <person name="Subramanian P."/>
            <person name="Mullikin J.C."/>
            <person name="Segre J.A."/>
            <person name="Zelazny A.M."/>
        </authorList>
    </citation>
    <scope>NUCLEOTIDE SEQUENCE [LARGE SCALE GENOMIC DNA]</scope>
    <source>
        <strain evidence="1 2">NIH1002</strain>
    </source>
</reference>
<comment type="caution">
    <text evidence="1">The sequence shown here is derived from an EMBL/GenBank/DDBJ whole genome shotgun (WGS) entry which is preliminary data.</text>
</comment>
<dbReference type="GeneID" id="89944297"/>
<evidence type="ECO:0000313" key="2">
    <source>
        <dbReference type="Proteomes" id="UP001304243"/>
    </source>
</evidence>
<dbReference type="Proteomes" id="UP001304243">
    <property type="component" value="Unassembled WGS sequence"/>
</dbReference>
<gene>
    <name evidence="1" type="primary">INO4_1</name>
    <name evidence="1" type="ORF">ATC70_000595</name>
</gene>
<dbReference type="InterPro" id="IPR016024">
    <property type="entry name" value="ARM-type_fold"/>
</dbReference>
<name>A0AAN7DHS1_9FUNG</name>
<evidence type="ECO:0000313" key="1">
    <source>
        <dbReference type="EMBL" id="KAK4517263.1"/>
    </source>
</evidence>
<dbReference type="RefSeq" id="XP_064683929.1">
    <property type="nucleotide sequence ID" value="XM_064820009.1"/>
</dbReference>
<keyword evidence="2" id="KW-1185">Reference proteome</keyword>
<dbReference type="EMBL" id="JASEJX010000013">
    <property type="protein sequence ID" value="KAK4517263.1"/>
    <property type="molecule type" value="Genomic_DNA"/>
</dbReference>
<dbReference type="SUPFAM" id="SSF48371">
    <property type="entry name" value="ARM repeat"/>
    <property type="match status" value="1"/>
</dbReference>
<accession>A0AAN7DHS1</accession>
<protein>
    <submittedName>
        <fullName evidence="1">Transcription factor</fullName>
    </submittedName>
</protein>